<protein>
    <recommendedName>
        <fullName evidence="10">acireductone dioxygenase (Fe(2+)-requiring)</fullName>
        <ecNumber evidence="10">1.13.11.54</ecNumber>
    </recommendedName>
</protein>
<keyword evidence="8" id="KW-0408">Iron</keyword>
<dbReference type="Pfam" id="PF03079">
    <property type="entry name" value="ARD"/>
    <property type="match status" value="1"/>
</dbReference>
<evidence type="ECO:0000313" key="11">
    <source>
        <dbReference type="EMBL" id="EKC97764.1"/>
    </source>
</evidence>
<evidence type="ECO:0000256" key="2">
    <source>
        <dbReference type="ARBA" id="ARBA00001954"/>
    </source>
</evidence>
<dbReference type="InterPro" id="IPR011051">
    <property type="entry name" value="RmlC_Cupin_sf"/>
</dbReference>
<dbReference type="SUPFAM" id="SSF51182">
    <property type="entry name" value="RmlC-like cupins"/>
    <property type="match status" value="1"/>
</dbReference>
<keyword evidence="6" id="KW-0223">Dioxygenase</keyword>
<dbReference type="EMBL" id="AMBO01000403">
    <property type="protein sequence ID" value="EKC97764.1"/>
    <property type="molecule type" value="Genomic_DNA"/>
</dbReference>
<dbReference type="InterPro" id="IPR014710">
    <property type="entry name" value="RmlC-like_jellyroll"/>
</dbReference>
<dbReference type="InterPro" id="IPR004313">
    <property type="entry name" value="ARD"/>
</dbReference>
<evidence type="ECO:0000256" key="7">
    <source>
        <dbReference type="ARBA" id="ARBA00023002"/>
    </source>
</evidence>
<evidence type="ECO:0000256" key="10">
    <source>
        <dbReference type="ARBA" id="ARBA00039005"/>
    </source>
</evidence>
<dbReference type="PANTHER" id="PTHR23418">
    <property type="entry name" value="ACIREDUCTONE DIOXYGENASE"/>
    <property type="match status" value="1"/>
</dbReference>
<dbReference type="Proteomes" id="UP000006757">
    <property type="component" value="Unassembled WGS sequence"/>
</dbReference>
<dbReference type="EC" id="1.13.11.54" evidence="10"/>
<dbReference type="HOGENOM" id="CLU_090154_1_1_1"/>
<proteinExistence type="predicted"/>
<keyword evidence="12" id="KW-1185">Reference proteome</keyword>
<gene>
    <name evidence="11" type="ORF">A1Q2_07963</name>
</gene>
<comment type="caution">
    <text evidence="11">The sequence shown here is derived from an EMBL/GenBank/DDBJ whole genome shotgun (WGS) entry which is preliminary data.</text>
</comment>
<keyword evidence="4" id="KW-0028">Amino-acid biosynthesis</keyword>
<dbReference type="eggNOG" id="KOG2107">
    <property type="taxonomic scope" value="Eukaryota"/>
</dbReference>
<evidence type="ECO:0000256" key="3">
    <source>
        <dbReference type="ARBA" id="ARBA00022596"/>
    </source>
</evidence>
<dbReference type="FunCoup" id="K1V1G4">
    <property type="interactions" value="67"/>
</dbReference>
<dbReference type="GO" id="GO:0010309">
    <property type="term" value="F:acireductone dioxygenase [iron(II)-requiring] activity"/>
    <property type="evidence" value="ECO:0007669"/>
    <property type="project" value="UniProtKB-EC"/>
</dbReference>
<accession>K1V1G4</accession>
<dbReference type="Gene3D" id="2.60.120.10">
    <property type="entry name" value="Jelly Rolls"/>
    <property type="match status" value="1"/>
</dbReference>
<keyword evidence="7" id="KW-0560">Oxidoreductase</keyword>
<evidence type="ECO:0000256" key="9">
    <source>
        <dbReference type="ARBA" id="ARBA00023167"/>
    </source>
</evidence>
<keyword evidence="9" id="KW-0486">Methionine biosynthesis</keyword>
<evidence type="ECO:0000256" key="6">
    <source>
        <dbReference type="ARBA" id="ARBA00022964"/>
    </source>
</evidence>
<dbReference type="InParanoid" id="K1V1G4"/>
<keyword evidence="3" id="KW-0533">Nickel</keyword>
<dbReference type="AlphaFoldDB" id="K1V1G4"/>
<comment type="catalytic activity">
    <reaction evidence="1">
        <text>1,2-dihydroxy-5-(methylsulfanyl)pent-1-en-3-one + O2 = 4-methylsulfanyl-2-oxobutanoate + formate + 2 H(+)</text>
        <dbReference type="Rhea" id="RHEA:24504"/>
        <dbReference type="ChEBI" id="CHEBI:15378"/>
        <dbReference type="ChEBI" id="CHEBI:15379"/>
        <dbReference type="ChEBI" id="CHEBI:15740"/>
        <dbReference type="ChEBI" id="CHEBI:16723"/>
        <dbReference type="ChEBI" id="CHEBI:49252"/>
        <dbReference type="EC" id="1.13.11.54"/>
    </reaction>
</comment>
<evidence type="ECO:0000256" key="8">
    <source>
        <dbReference type="ARBA" id="ARBA00023004"/>
    </source>
</evidence>
<organism evidence="11 12">
    <name type="scientific">Trichosporon asahii var. asahii (strain CBS 8904)</name>
    <name type="common">Yeast</name>
    <dbReference type="NCBI Taxonomy" id="1220162"/>
    <lineage>
        <taxon>Eukaryota</taxon>
        <taxon>Fungi</taxon>
        <taxon>Dikarya</taxon>
        <taxon>Basidiomycota</taxon>
        <taxon>Agaricomycotina</taxon>
        <taxon>Tremellomycetes</taxon>
        <taxon>Trichosporonales</taxon>
        <taxon>Trichosporonaceae</taxon>
        <taxon>Trichosporon</taxon>
    </lineage>
</organism>
<evidence type="ECO:0000256" key="1">
    <source>
        <dbReference type="ARBA" id="ARBA00000428"/>
    </source>
</evidence>
<dbReference type="GO" id="GO:0009086">
    <property type="term" value="P:methionine biosynthetic process"/>
    <property type="evidence" value="ECO:0007669"/>
    <property type="project" value="UniProtKB-KW"/>
</dbReference>
<dbReference type="STRING" id="1220162.K1V1G4"/>
<evidence type="ECO:0000313" key="12">
    <source>
        <dbReference type="Proteomes" id="UP000006757"/>
    </source>
</evidence>
<dbReference type="PANTHER" id="PTHR23418:SF0">
    <property type="entry name" value="ACIREDUCTONE DIOXYGENASE"/>
    <property type="match status" value="1"/>
</dbReference>
<name>K1V1G4_TRIAC</name>
<evidence type="ECO:0000256" key="5">
    <source>
        <dbReference type="ARBA" id="ARBA00022723"/>
    </source>
</evidence>
<sequence length="129" mass="14149">MKAYFYDDIPGDQRLAHDSGEAVTADTLASLGVLYKRIPIDEGGKWKGEIDTFAKERGYKNCRGMQLTGRHLHEDEEIRYILGGSGFFDVRGESPGTTKLTVAGGVDALDKRWIRIGLVPGDLIVLPPG</sequence>
<reference evidence="11 12" key="1">
    <citation type="journal article" date="2012" name="Eukaryot. Cell">
        <title>Genome sequence of the Trichosporon asahii environmental strain CBS 8904.</title>
        <authorList>
            <person name="Yang R.Y."/>
            <person name="Li H.T."/>
            <person name="Zhu H."/>
            <person name="Zhou G.P."/>
            <person name="Wang M."/>
            <person name="Wang L."/>
        </authorList>
    </citation>
    <scope>NUCLEOTIDE SEQUENCE [LARGE SCALE GENOMIC DNA]</scope>
    <source>
        <strain evidence="11 12">CBS 8904</strain>
    </source>
</reference>
<dbReference type="GO" id="GO:0046872">
    <property type="term" value="F:metal ion binding"/>
    <property type="evidence" value="ECO:0007669"/>
    <property type="project" value="UniProtKB-KW"/>
</dbReference>
<evidence type="ECO:0000256" key="4">
    <source>
        <dbReference type="ARBA" id="ARBA00022605"/>
    </source>
</evidence>
<keyword evidence="5" id="KW-0479">Metal-binding</keyword>
<dbReference type="OrthoDB" id="1867259at2759"/>
<comment type="cofactor">
    <cofactor evidence="2">
        <name>Fe(2+)</name>
        <dbReference type="ChEBI" id="CHEBI:29033"/>
    </cofactor>
</comment>